<dbReference type="InterPro" id="IPR037257">
    <property type="entry name" value="T2SS_E_N_sf"/>
</dbReference>
<evidence type="ECO:0000256" key="2">
    <source>
        <dbReference type="ARBA" id="ARBA00022840"/>
    </source>
</evidence>
<name>A0A0G3BER4_9BURK</name>
<dbReference type="SUPFAM" id="SSF52540">
    <property type="entry name" value="P-loop containing nucleoside triphosphate hydrolases"/>
    <property type="match status" value="1"/>
</dbReference>
<dbReference type="RefSeq" id="WP_053013372.1">
    <property type="nucleotide sequence ID" value="NZ_CP011371.1"/>
</dbReference>
<evidence type="ECO:0000313" key="6">
    <source>
        <dbReference type="Proteomes" id="UP000035352"/>
    </source>
</evidence>
<reference evidence="5 6" key="1">
    <citation type="submission" date="2015-05" db="EMBL/GenBank/DDBJ databases">
        <authorList>
            <person name="Tang B."/>
            <person name="Yu Y."/>
        </authorList>
    </citation>
    <scope>NUCLEOTIDE SEQUENCE [LARGE SCALE GENOMIC DNA]</scope>
    <source>
        <strain evidence="5 6">DSM 7029</strain>
    </source>
</reference>
<dbReference type="GO" id="GO:0005886">
    <property type="term" value="C:plasma membrane"/>
    <property type="evidence" value="ECO:0007669"/>
    <property type="project" value="TreeGrafter"/>
</dbReference>
<dbReference type="InterPro" id="IPR050445">
    <property type="entry name" value="Bact_polysacc_biosynth/exp"/>
</dbReference>
<accession>A0A0G3BER4</accession>
<dbReference type="Proteomes" id="UP000035352">
    <property type="component" value="Chromosome"/>
</dbReference>
<protein>
    <submittedName>
        <fullName evidence="5">Tyrosine protein kinase</fullName>
    </submittedName>
</protein>
<dbReference type="PATRIC" id="fig|413882.6.peg.1281"/>
<evidence type="ECO:0000313" key="5">
    <source>
        <dbReference type="EMBL" id="AKJ27909.1"/>
    </source>
</evidence>
<dbReference type="Pfam" id="PF01656">
    <property type="entry name" value="CbiA"/>
    <property type="match status" value="1"/>
</dbReference>
<dbReference type="OrthoDB" id="9808257at2"/>
<keyword evidence="5" id="KW-0808">Transferase</keyword>
<feature type="domain" description="CobQ/CobB/MinD/ParA nucleotide binding" evidence="4">
    <location>
        <begin position="137"/>
        <end position="304"/>
    </location>
</feature>
<dbReference type="GO" id="GO:0005524">
    <property type="term" value="F:ATP binding"/>
    <property type="evidence" value="ECO:0007669"/>
    <property type="project" value="UniProtKB-KW"/>
</dbReference>
<keyword evidence="2" id="KW-0067">ATP-binding</keyword>
<keyword evidence="1" id="KW-0547">Nucleotide-binding</keyword>
<dbReference type="SUPFAM" id="SSF160246">
    <property type="entry name" value="EspE N-terminal domain-like"/>
    <property type="match status" value="1"/>
</dbReference>
<sequence>MATFRDASAAAPHLHPVPNPVEDVKPTAVHDRPIGDIIRRKKNLSAEQVDQVLQFQREKGVRFGEAVVALGLASDDDVMFALSQQFHYPYAPDDRRQLGSELVTATQPFSHQAEAFRAIRSQLMMRVFTNDEPRRALAIISPDSGDGKTFFSANLAVVLSQLGGRTLLVDADLRGPRQHEVFELDSSSGLSGILSGRAETNVIKHVPNLPSLFVLPVGITPPNPSELVERPAFGLLMRELLTKFDHVIVDTPAAVYGSDATVIAAKCGSALVVARQGKSKVSRLQDLVATISGSPAKLAGVIMNEH</sequence>
<dbReference type="STRING" id="413882.AAW51_1218"/>
<dbReference type="KEGG" id="pbh:AAW51_1218"/>
<dbReference type="Gene3D" id="3.40.50.300">
    <property type="entry name" value="P-loop containing nucleotide triphosphate hydrolases"/>
    <property type="match status" value="1"/>
</dbReference>
<dbReference type="PANTHER" id="PTHR32309:SF13">
    <property type="entry name" value="FERRIC ENTEROBACTIN TRANSPORT PROTEIN FEPE"/>
    <property type="match status" value="1"/>
</dbReference>
<dbReference type="NCBIfam" id="TIGR01007">
    <property type="entry name" value="eps_fam"/>
    <property type="match status" value="1"/>
</dbReference>
<dbReference type="InterPro" id="IPR027417">
    <property type="entry name" value="P-loop_NTPase"/>
</dbReference>
<feature type="region of interest" description="Disordered" evidence="3">
    <location>
        <begin position="1"/>
        <end position="27"/>
    </location>
</feature>
<dbReference type="EMBL" id="CP011371">
    <property type="protein sequence ID" value="AKJ27909.1"/>
    <property type="molecule type" value="Genomic_DNA"/>
</dbReference>
<dbReference type="CDD" id="cd05387">
    <property type="entry name" value="BY-kinase"/>
    <property type="match status" value="1"/>
</dbReference>
<evidence type="ECO:0000256" key="3">
    <source>
        <dbReference type="SAM" id="MobiDB-lite"/>
    </source>
</evidence>
<keyword evidence="6" id="KW-1185">Reference proteome</keyword>
<proteinExistence type="predicted"/>
<evidence type="ECO:0000256" key="1">
    <source>
        <dbReference type="ARBA" id="ARBA00022741"/>
    </source>
</evidence>
<dbReference type="GO" id="GO:0004713">
    <property type="term" value="F:protein tyrosine kinase activity"/>
    <property type="evidence" value="ECO:0007669"/>
    <property type="project" value="TreeGrafter"/>
</dbReference>
<organism evidence="5 6">
    <name type="scientific">Caldimonas brevitalea</name>
    <dbReference type="NCBI Taxonomy" id="413882"/>
    <lineage>
        <taxon>Bacteria</taxon>
        <taxon>Pseudomonadati</taxon>
        <taxon>Pseudomonadota</taxon>
        <taxon>Betaproteobacteria</taxon>
        <taxon>Burkholderiales</taxon>
        <taxon>Sphaerotilaceae</taxon>
        <taxon>Caldimonas</taxon>
    </lineage>
</organism>
<gene>
    <name evidence="5" type="ORF">AAW51_1218</name>
</gene>
<dbReference type="InterPro" id="IPR005702">
    <property type="entry name" value="Wzc-like_C"/>
</dbReference>
<keyword evidence="5" id="KW-0418">Kinase</keyword>
<dbReference type="PANTHER" id="PTHR32309">
    <property type="entry name" value="TYROSINE-PROTEIN KINASE"/>
    <property type="match status" value="1"/>
</dbReference>
<evidence type="ECO:0000259" key="4">
    <source>
        <dbReference type="Pfam" id="PF01656"/>
    </source>
</evidence>
<dbReference type="InterPro" id="IPR002586">
    <property type="entry name" value="CobQ/CobB/MinD/ParA_Nub-bd_dom"/>
</dbReference>
<dbReference type="AlphaFoldDB" id="A0A0G3BER4"/>